<gene>
    <name evidence="4" type="ORF">OCTVUL_1B007317</name>
</gene>
<protein>
    <submittedName>
        <fullName evidence="4">Repeat domain-containing 26-like isoform X1</fullName>
    </submittedName>
</protein>
<feature type="region of interest" description="Disordered" evidence="3">
    <location>
        <begin position="704"/>
        <end position="741"/>
    </location>
</feature>
<feature type="compositionally biased region" description="Low complexity" evidence="3">
    <location>
        <begin position="581"/>
        <end position="590"/>
    </location>
</feature>
<feature type="compositionally biased region" description="Polar residues" evidence="3">
    <location>
        <begin position="682"/>
        <end position="692"/>
    </location>
</feature>
<reference evidence="4" key="1">
    <citation type="submission" date="2023-08" db="EMBL/GenBank/DDBJ databases">
        <authorList>
            <person name="Alioto T."/>
            <person name="Alioto T."/>
            <person name="Gomez Garrido J."/>
        </authorList>
    </citation>
    <scope>NUCLEOTIDE SEQUENCE</scope>
</reference>
<evidence type="ECO:0000313" key="5">
    <source>
        <dbReference type="Proteomes" id="UP001162480"/>
    </source>
</evidence>
<dbReference type="PROSITE" id="PS50088">
    <property type="entry name" value="ANK_REPEAT"/>
    <property type="match status" value="5"/>
</dbReference>
<feature type="compositionally biased region" description="Polar residues" evidence="3">
    <location>
        <begin position="365"/>
        <end position="375"/>
    </location>
</feature>
<feature type="repeat" description="ANK" evidence="1">
    <location>
        <begin position="289"/>
        <end position="321"/>
    </location>
</feature>
<feature type="region of interest" description="Disordered" evidence="3">
    <location>
        <begin position="657"/>
        <end position="692"/>
    </location>
</feature>
<feature type="region of interest" description="Disordered" evidence="3">
    <location>
        <begin position="619"/>
        <end position="644"/>
    </location>
</feature>
<feature type="compositionally biased region" description="Basic and acidic residues" evidence="3">
    <location>
        <begin position="632"/>
        <end position="644"/>
    </location>
</feature>
<keyword evidence="2" id="KW-0175">Coiled coil</keyword>
<feature type="region of interest" description="Disordered" evidence="3">
    <location>
        <begin position="361"/>
        <end position="425"/>
    </location>
</feature>
<dbReference type="Pfam" id="PF12796">
    <property type="entry name" value="Ank_2"/>
    <property type="match status" value="2"/>
</dbReference>
<dbReference type="Proteomes" id="UP001162480">
    <property type="component" value="Chromosome 1"/>
</dbReference>
<dbReference type="InterPro" id="IPR002110">
    <property type="entry name" value="Ankyrin_rpt"/>
</dbReference>
<dbReference type="PANTHER" id="PTHR24147:SF53">
    <property type="entry name" value="ANKYRIN REPEAT DOMAIN 26"/>
    <property type="match status" value="1"/>
</dbReference>
<keyword evidence="5" id="KW-1185">Reference proteome</keyword>
<feature type="compositionally biased region" description="Polar residues" evidence="3">
    <location>
        <begin position="660"/>
        <end position="673"/>
    </location>
</feature>
<feature type="compositionally biased region" description="Polar residues" evidence="3">
    <location>
        <begin position="619"/>
        <end position="629"/>
    </location>
</feature>
<dbReference type="SUPFAM" id="SSF48403">
    <property type="entry name" value="Ankyrin repeat"/>
    <property type="match status" value="1"/>
</dbReference>
<feature type="repeat" description="ANK" evidence="1">
    <location>
        <begin position="256"/>
        <end position="288"/>
    </location>
</feature>
<proteinExistence type="predicted"/>
<feature type="repeat" description="ANK" evidence="1">
    <location>
        <begin position="223"/>
        <end position="255"/>
    </location>
</feature>
<dbReference type="Pfam" id="PF00023">
    <property type="entry name" value="Ank"/>
    <property type="match status" value="1"/>
</dbReference>
<feature type="coiled-coil region" evidence="2">
    <location>
        <begin position="1439"/>
        <end position="1494"/>
    </location>
</feature>
<feature type="region of interest" description="Disordered" evidence="3">
    <location>
        <begin position="1178"/>
        <end position="1200"/>
    </location>
</feature>
<organism evidence="4 5">
    <name type="scientific">Octopus vulgaris</name>
    <name type="common">Common octopus</name>
    <dbReference type="NCBI Taxonomy" id="6645"/>
    <lineage>
        <taxon>Eukaryota</taxon>
        <taxon>Metazoa</taxon>
        <taxon>Spiralia</taxon>
        <taxon>Lophotrochozoa</taxon>
        <taxon>Mollusca</taxon>
        <taxon>Cephalopoda</taxon>
        <taxon>Coleoidea</taxon>
        <taxon>Octopodiformes</taxon>
        <taxon>Octopoda</taxon>
        <taxon>Incirrata</taxon>
        <taxon>Octopodidae</taxon>
        <taxon>Octopus</taxon>
    </lineage>
</organism>
<evidence type="ECO:0000256" key="1">
    <source>
        <dbReference type="PROSITE-ProRule" id="PRU00023"/>
    </source>
</evidence>
<dbReference type="PROSITE" id="PS50297">
    <property type="entry name" value="ANK_REP_REGION"/>
    <property type="match status" value="4"/>
</dbReference>
<sequence>MPSSTDTSQHQQKLTINTEVAEIRQMISALSREKAGIKTSVCAKPPNEGSYQSALLNNLPVALMESRCIEEATESTTHEFVKNLGKFSPSAGKLSRKRSDSVCLDNESINLSSNALANGIYVVRDKDLGKLHKAAWYGQLEKVKALARRDPSQLDKCHRTPLHLACCQGHAAVVQELLAWNARTSISDKEGKTPFMKAVQCGHCDVVEVLLSYKVDAEARDGDGNTCLHLAVQYAHLEILDAMLNARTNANLKNMAGKTPLHYAVIEDKIKIAMSLLQNRADVNSIDNDHKTALMLACQVGNDNMVSLLLRFQAAVHVKDANGWTASDHALLKGYNACVQLLESYQKSQKLQFSEDSIDLDESPAASSRLKQSSHGLAKRRVSMSPAHQPVPIPKQSENMDDSAEETGTLSSHYSQTKDTGSDCWGDDTDISLTTDDKNNKGQMRVNLAKLVPKSSDSEDFDNLENPYSTIDISNRGNTFVPAKTFNDNEESIETGNNVPSKENNQITDILNTTSENFNTAKEGTAEPIYATVNKTKKLTVEQQRAFMDELGLSDSDDLIDAPAPSPFDHKPTGNSGFDGGSDWDSVVADDASKTGDQQEQLFNEDLFAAFNERVQSKPQQNLFRSDTNYFGEKDESNGDCKQNEDLISHKPLITKNDWDSSCLSSPPNYDTNESNHHKNESNQPKSESNQHNSKDFLCQMSLNKESDSGDEDSDWDSPANSTNLPKTDVTGARLNTTTTNMTSIKVDQEEEPFSKDKVDANMKNAAASVAKLSEETLFQMRKESLESTAVPLSVEKKKACIAGGSIETKDKCLGDSEEMKLATTLEEPKLNETSKGIESTVLAVPSLQLTADIQQSIPQGKKPTETVLEDFAGFGFLDSSDVLKDDDMLSVTSFETENNLSTVNYEKDVLMNLNLNDPTSAAKLQQYINDCRQRLKKEKNQRTLIENQYRVLQEDNKNMQKKLQVVSQEKAALEQNKIGLEAKISDMKYKLAEESDKCKDEEILLGQCKKQQEKVEQLYRKECEDKQEVDHCLYQTQLELKWTKNSLQRLESENEELHSQRDRLMQGGGGKQSQTSHLYISQLTQTSESLPDQNFSVEMVQLKEENQKLREEMSELKMSRSQKQLSETVELHRVIEELQEGKKTAEMLTKDIQHQMELKENTSSLEKRQMNDNLKRLQEERDKREQDLVQVQGERDGMKQDLATYQERLKNMDRLHQLKINDQDRLISQLRMELEKEQSTNRELQDCLSSAKKQISKLQNKEEEMKAVLAEQKHLLQENKYKRDNLQEETKEKLLSAEHAKERLESDLKTLQLQKSDLEIELRREKDKVKIFQRNFEKPQNDDKESLIHDLQIKDAQLQGKLEHEKHKSAMMQRLLDEHLAHPNTNVSTVREEEKLQESTETVESLKMTTESKHRDIALEEEIKELRFQLKKEKEYWNKRLEQERKMMKSQLEKERHKVKLLQEKQINSDVKIEEEEEKNHLLQCEITALKSRTKPKDNMTGNHLSYSLPLQSDMVFDDRFNATDDFRYQRHPQLDKQLRIELSKKLEEVNHFLQQQHEQYEKLMTEKENRISADKNKLQSELHQMRLNYENALSTKSLQEQEALHFRELYLKELSRYQGAQPIFYGGYDPLWRFASLNYRIPEKSPLDLNSSILNSSSKFHARNASMNSTPSEVGQVNQEYNDVYGKLKEEMHRSIKRHLEAPPFDEQLSSDPTYMKMSPLTVLQGSAVKPLGLIELNNALSQSKADYLTLMKHKYCL</sequence>
<name>A0AA36AEP9_OCTVU</name>
<feature type="coiled-coil region" evidence="2">
    <location>
        <begin position="1545"/>
        <end position="1597"/>
    </location>
</feature>
<feature type="coiled-coil region" evidence="2">
    <location>
        <begin position="1041"/>
        <end position="1068"/>
    </location>
</feature>
<feature type="coiled-coil region" evidence="2">
    <location>
        <begin position="922"/>
        <end position="984"/>
    </location>
</feature>
<feature type="compositionally biased region" description="Polar residues" evidence="3">
    <location>
        <begin position="406"/>
        <end position="419"/>
    </location>
</feature>
<dbReference type="EMBL" id="OX597814">
    <property type="protein sequence ID" value="CAI9714730.1"/>
    <property type="molecule type" value="Genomic_DNA"/>
</dbReference>
<feature type="region of interest" description="Disordered" evidence="3">
    <location>
        <begin position="556"/>
        <end position="594"/>
    </location>
</feature>
<dbReference type="SMART" id="SM00248">
    <property type="entry name" value="ANK"/>
    <property type="match status" value="7"/>
</dbReference>
<dbReference type="Gene3D" id="1.25.40.20">
    <property type="entry name" value="Ankyrin repeat-containing domain"/>
    <property type="match status" value="1"/>
</dbReference>
<accession>A0AA36AEP9</accession>
<feature type="repeat" description="ANK" evidence="1">
    <location>
        <begin position="157"/>
        <end position="189"/>
    </location>
</feature>
<dbReference type="PANTHER" id="PTHR24147">
    <property type="entry name" value="ANKYRIN REPEAT DOMAIN 36-RELATED"/>
    <property type="match status" value="1"/>
</dbReference>
<feature type="coiled-coil region" evidence="2">
    <location>
        <begin position="1093"/>
        <end position="1123"/>
    </location>
</feature>
<evidence type="ECO:0000313" key="4">
    <source>
        <dbReference type="EMBL" id="CAI9714730.1"/>
    </source>
</evidence>
<feature type="repeat" description="ANK" evidence="1">
    <location>
        <begin position="190"/>
        <end position="222"/>
    </location>
</feature>
<evidence type="ECO:0000256" key="2">
    <source>
        <dbReference type="SAM" id="Coils"/>
    </source>
</evidence>
<keyword evidence="1" id="KW-0040">ANK repeat</keyword>
<dbReference type="InterPro" id="IPR036770">
    <property type="entry name" value="Ankyrin_rpt-contain_sf"/>
</dbReference>
<dbReference type="InterPro" id="IPR050657">
    <property type="entry name" value="Ankyrin_repeat_domain"/>
</dbReference>
<evidence type="ECO:0000256" key="3">
    <source>
        <dbReference type="SAM" id="MobiDB-lite"/>
    </source>
</evidence>